<name>A0ABU4HMP1_9ACTN</name>
<evidence type="ECO:0000313" key="6">
    <source>
        <dbReference type="EMBL" id="MDW5593992.1"/>
    </source>
</evidence>
<dbReference type="InterPro" id="IPR050611">
    <property type="entry name" value="ABCF"/>
</dbReference>
<dbReference type="InterPro" id="IPR003593">
    <property type="entry name" value="AAA+_ATPase"/>
</dbReference>
<feature type="region of interest" description="Disordered" evidence="4">
    <location>
        <begin position="276"/>
        <end position="297"/>
    </location>
</feature>
<accession>A0ABU4HMP1</accession>
<evidence type="ECO:0000256" key="1">
    <source>
        <dbReference type="ARBA" id="ARBA00022737"/>
    </source>
</evidence>
<feature type="compositionally biased region" description="Basic and acidic residues" evidence="4">
    <location>
        <begin position="288"/>
        <end position="297"/>
    </location>
</feature>
<evidence type="ECO:0000259" key="5">
    <source>
        <dbReference type="PROSITE" id="PS50893"/>
    </source>
</evidence>
<dbReference type="Proteomes" id="UP001284601">
    <property type="component" value="Unassembled WGS sequence"/>
</dbReference>
<organism evidence="6 7">
    <name type="scientific">Conexibacter stalactiti</name>
    <dbReference type="NCBI Taxonomy" id="1940611"/>
    <lineage>
        <taxon>Bacteria</taxon>
        <taxon>Bacillati</taxon>
        <taxon>Actinomycetota</taxon>
        <taxon>Thermoleophilia</taxon>
        <taxon>Solirubrobacterales</taxon>
        <taxon>Conexibacteraceae</taxon>
        <taxon>Conexibacter</taxon>
    </lineage>
</organism>
<dbReference type="SMART" id="SM00382">
    <property type="entry name" value="AAA"/>
    <property type="match status" value="2"/>
</dbReference>
<feature type="domain" description="ABC transporter" evidence="5">
    <location>
        <begin position="6"/>
        <end position="258"/>
    </location>
</feature>
<proteinExistence type="predicted"/>
<dbReference type="CDD" id="cd03221">
    <property type="entry name" value="ABCF_EF-3"/>
    <property type="match status" value="1"/>
</dbReference>
<keyword evidence="7" id="KW-1185">Reference proteome</keyword>
<dbReference type="PROSITE" id="PS00211">
    <property type="entry name" value="ABC_TRANSPORTER_1"/>
    <property type="match status" value="1"/>
</dbReference>
<dbReference type="PANTHER" id="PTHR19211">
    <property type="entry name" value="ATP-BINDING TRANSPORT PROTEIN-RELATED"/>
    <property type="match status" value="1"/>
</dbReference>
<dbReference type="InterPro" id="IPR017871">
    <property type="entry name" value="ABC_transporter-like_CS"/>
</dbReference>
<keyword evidence="3 6" id="KW-0067">ATP-binding</keyword>
<dbReference type="InterPro" id="IPR027417">
    <property type="entry name" value="P-loop_NTPase"/>
</dbReference>
<dbReference type="Gene3D" id="3.40.50.300">
    <property type="entry name" value="P-loop containing nucleotide triphosphate hydrolases"/>
    <property type="match status" value="2"/>
</dbReference>
<reference evidence="7" key="1">
    <citation type="submission" date="2023-07" db="EMBL/GenBank/DDBJ databases">
        <title>Conexibacter stalactiti sp. nov., isolated from stalactites in a lava cave and emended description of the genus Conexibacter.</title>
        <authorList>
            <person name="Lee S.D."/>
        </authorList>
    </citation>
    <scope>NUCLEOTIDE SEQUENCE [LARGE SCALE GENOMIC DNA]</scope>
    <source>
        <strain evidence="7">KCTC 39840</strain>
    </source>
</reference>
<reference evidence="6 7" key="2">
    <citation type="submission" date="2023-10" db="EMBL/GenBank/DDBJ databases">
        <authorList>
            <person name="Han X.F."/>
        </authorList>
    </citation>
    <scope>NUCLEOTIDE SEQUENCE [LARGE SCALE GENOMIC DNA]</scope>
    <source>
        <strain evidence="6 7">KCTC 39840</strain>
    </source>
</reference>
<dbReference type="SUPFAM" id="SSF52540">
    <property type="entry name" value="P-loop containing nucleoside triphosphate hydrolases"/>
    <property type="match status" value="2"/>
</dbReference>
<dbReference type="Pfam" id="PF00005">
    <property type="entry name" value="ABC_tran"/>
    <property type="match status" value="2"/>
</dbReference>
<keyword evidence="2" id="KW-0547">Nucleotide-binding</keyword>
<evidence type="ECO:0000256" key="3">
    <source>
        <dbReference type="ARBA" id="ARBA00022840"/>
    </source>
</evidence>
<dbReference type="PROSITE" id="PS50893">
    <property type="entry name" value="ABC_TRANSPORTER_2"/>
    <property type="match status" value="1"/>
</dbReference>
<evidence type="ECO:0000256" key="4">
    <source>
        <dbReference type="SAM" id="MobiDB-lite"/>
    </source>
</evidence>
<dbReference type="PANTHER" id="PTHR19211:SF123">
    <property type="entry name" value="ABC TRANSPORTER"/>
    <property type="match status" value="1"/>
</dbReference>
<evidence type="ECO:0000313" key="7">
    <source>
        <dbReference type="Proteomes" id="UP001284601"/>
    </source>
</evidence>
<dbReference type="EMBL" id="JAWSTH010000011">
    <property type="protein sequence ID" value="MDW5593992.1"/>
    <property type="molecule type" value="Genomic_DNA"/>
</dbReference>
<gene>
    <name evidence="6" type="ORF">R7226_06585</name>
</gene>
<evidence type="ECO:0000256" key="2">
    <source>
        <dbReference type="ARBA" id="ARBA00022741"/>
    </source>
</evidence>
<comment type="caution">
    <text evidence="6">The sequence shown here is derived from an EMBL/GenBank/DDBJ whole genome shotgun (WGS) entry which is preliminary data.</text>
</comment>
<sequence>MSSALLDAHQITRRHGARTVLDSIDLRVDAHSRIALVGPNGAGKSTLLRILAGLEQPDSGRVRATGTVGYLPQLASEPGEERATVRETILERIGVAGATRELDRLTAALDGGDLDAIDEHAAALVRWVTLGGADAEARLAAAASELGLDAELLDRPLRTLSGGQAARAGLAALRTSRYDVVLLDEPTNHLDADGLERLAGLLAEREGGIVLVSHDRALLAEVADRVVVLDPRTGAATAYAGGWDAYEQERATARERAVAAHDDALAKRAQLRAAATESRRRAATTASKLDRRPRDGDKHVKQWYAARADGVQHRASVVARRAERIDVPDKPWQERPLRLRLTAAERRGGAVVALDDARVERGGFAVGPLDLALEHGDRVLLSGANGSGKSTLLGALAGTLPLAGGTRRLAPGAVVAQLGQARDQLARDPRSLAAAVRELTGLSESDARTALASYGLEADAAERPAQTLSPGERTRAELAVLAHRRATCLLLDEPTNHLDVASLETLEAALADWPGALVVATHDRRLRAALALTREVAL</sequence>
<dbReference type="GO" id="GO:0005524">
    <property type="term" value="F:ATP binding"/>
    <property type="evidence" value="ECO:0007669"/>
    <property type="project" value="UniProtKB-KW"/>
</dbReference>
<keyword evidence="1" id="KW-0677">Repeat</keyword>
<dbReference type="InterPro" id="IPR003439">
    <property type="entry name" value="ABC_transporter-like_ATP-bd"/>
</dbReference>
<dbReference type="RefSeq" id="WP_318596250.1">
    <property type="nucleotide sequence ID" value="NZ_JAWSTH010000011.1"/>
</dbReference>
<protein>
    <submittedName>
        <fullName evidence="6">ATP-binding cassette domain-containing protein</fullName>
    </submittedName>
</protein>